<evidence type="ECO:0000313" key="3">
    <source>
        <dbReference type="EMBL" id="EKD21041.1"/>
    </source>
</evidence>
<dbReference type="InterPro" id="IPR006680">
    <property type="entry name" value="Amidohydro-rel"/>
</dbReference>
<feature type="compositionally biased region" description="Polar residues" evidence="1">
    <location>
        <begin position="554"/>
        <end position="566"/>
    </location>
</feature>
<dbReference type="HOGENOM" id="CLU_322383_0_0_1"/>
<feature type="compositionally biased region" description="Polar residues" evidence="1">
    <location>
        <begin position="718"/>
        <end position="731"/>
    </location>
</feature>
<dbReference type="KEGG" id="mbe:MBM_00154"/>
<gene>
    <name evidence="3" type="ORF">MBM_00154</name>
</gene>
<dbReference type="Gene3D" id="2.30.40.10">
    <property type="entry name" value="Urease, subunit C, domain 1"/>
    <property type="match status" value="1"/>
</dbReference>
<dbReference type="STRING" id="1072389.K1X7H7"/>
<dbReference type="PANTHER" id="PTHR43135">
    <property type="entry name" value="ALPHA-D-RIBOSE 1-METHYLPHOSPHONATE 5-TRIPHOSPHATE DIPHOSPHATASE"/>
    <property type="match status" value="1"/>
</dbReference>
<dbReference type="InParanoid" id="K1X7H7"/>
<dbReference type="SUPFAM" id="SSF54236">
    <property type="entry name" value="Ubiquitin-like"/>
    <property type="match status" value="1"/>
</dbReference>
<dbReference type="Pfam" id="PF13881">
    <property type="entry name" value="Rad60-SLD_2"/>
    <property type="match status" value="1"/>
</dbReference>
<feature type="region of interest" description="Disordered" evidence="1">
    <location>
        <begin position="463"/>
        <end position="486"/>
    </location>
</feature>
<dbReference type="PANTHER" id="PTHR43135:SF3">
    <property type="entry name" value="ALPHA-D-RIBOSE 1-METHYLPHOSPHONATE 5-TRIPHOSPHATE DIPHOSPHATASE"/>
    <property type="match status" value="1"/>
</dbReference>
<reference evidence="3 4" key="1">
    <citation type="journal article" date="2012" name="BMC Genomics">
        <title>Sequencing the genome of Marssonina brunnea reveals fungus-poplar co-evolution.</title>
        <authorList>
            <person name="Zhu S."/>
            <person name="Cao Y.-Z."/>
            <person name="Jiang C."/>
            <person name="Tan B.-Y."/>
            <person name="Wang Z."/>
            <person name="Feng S."/>
            <person name="Zhang L."/>
            <person name="Su X.-H."/>
            <person name="Brejova B."/>
            <person name="Vinar T."/>
            <person name="Xu M."/>
            <person name="Wang M.-X."/>
            <person name="Zhang S.-G."/>
            <person name="Huang M.-R."/>
            <person name="Wu R."/>
            <person name="Zhou Y."/>
        </authorList>
    </citation>
    <scope>NUCLEOTIDE SEQUENCE [LARGE SCALE GENOMIC DNA]</scope>
    <source>
        <strain evidence="3 4">MB_m1</strain>
    </source>
</reference>
<feature type="region of interest" description="Disordered" evidence="1">
    <location>
        <begin position="508"/>
        <end position="566"/>
    </location>
</feature>
<dbReference type="Gene3D" id="3.20.20.140">
    <property type="entry name" value="Metal-dependent hydrolases"/>
    <property type="match status" value="1"/>
</dbReference>
<dbReference type="SUPFAM" id="SSF51556">
    <property type="entry name" value="Metallo-dependent hydrolases"/>
    <property type="match status" value="1"/>
</dbReference>
<dbReference type="AlphaFoldDB" id="K1X7H7"/>
<keyword evidence="3" id="KW-0378">Hydrolase</keyword>
<dbReference type="Pfam" id="PF01979">
    <property type="entry name" value="Amidohydro_1"/>
    <property type="match status" value="1"/>
</dbReference>
<feature type="region of interest" description="Disordered" evidence="1">
    <location>
        <begin position="866"/>
        <end position="893"/>
    </location>
</feature>
<dbReference type="InterPro" id="IPR029071">
    <property type="entry name" value="Ubiquitin-like_domsf"/>
</dbReference>
<evidence type="ECO:0000256" key="1">
    <source>
        <dbReference type="SAM" id="MobiDB-lite"/>
    </source>
</evidence>
<protein>
    <submittedName>
        <fullName evidence="3">Amidohydrolase domain containing protein</fullName>
    </submittedName>
</protein>
<evidence type="ECO:0000313" key="4">
    <source>
        <dbReference type="Proteomes" id="UP000006753"/>
    </source>
</evidence>
<feature type="compositionally biased region" description="Polar residues" evidence="1">
    <location>
        <begin position="655"/>
        <end position="700"/>
    </location>
</feature>
<accession>K1X7H7</accession>
<feature type="region of interest" description="Disordered" evidence="1">
    <location>
        <begin position="624"/>
        <end position="752"/>
    </location>
</feature>
<feature type="compositionally biased region" description="Basic and acidic residues" evidence="1">
    <location>
        <begin position="874"/>
        <end position="885"/>
    </location>
</feature>
<dbReference type="SUPFAM" id="SSF51338">
    <property type="entry name" value="Composite domain of metallo-dependent hydrolases"/>
    <property type="match status" value="1"/>
</dbReference>
<dbReference type="eggNOG" id="ENOG502S95Z">
    <property type="taxonomic scope" value="Eukaryota"/>
</dbReference>
<dbReference type="Gene3D" id="3.10.20.90">
    <property type="entry name" value="Phosphatidylinositol 3-kinase Catalytic Subunit, Chain A, domain 1"/>
    <property type="match status" value="1"/>
</dbReference>
<dbReference type="InterPro" id="IPR000626">
    <property type="entry name" value="Ubiquitin-like_dom"/>
</dbReference>
<keyword evidence="4" id="KW-1185">Reference proteome</keyword>
<dbReference type="Proteomes" id="UP000006753">
    <property type="component" value="Unassembled WGS sequence"/>
</dbReference>
<dbReference type="InterPro" id="IPR051781">
    <property type="entry name" value="Metallo-dep_Hydrolase"/>
</dbReference>
<evidence type="ECO:0000259" key="2">
    <source>
        <dbReference type="PROSITE" id="PS50053"/>
    </source>
</evidence>
<dbReference type="InterPro" id="IPR032466">
    <property type="entry name" value="Metal_Hydrolase"/>
</dbReference>
<organism evidence="3 4">
    <name type="scientific">Marssonina brunnea f. sp. multigermtubi (strain MB_m1)</name>
    <name type="common">Marssonina leaf spot fungus</name>
    <dbReference type="NCBI Taxonomy" id="1072389"/>
    <lineage>
        <taxon>Eukaryota</taxon>
        <taxon>Fungi</taxon>
        <taxon>Dikarya</taxon>
        <taxon>Ascomycota</taxon>
        <taxon>Pezizomycotina</taxon>
        <taxon>Leotiomycetes</taxon>
        <taxon>Helotiales</taxon>
        <taxon>Drepanopezizaceae</taxon>
        <taxon>Drepanopeziza</taxon>
    </lineage>
</organism>
<dbReference type="InterPro" id="IPR011059">
    <property type="entry name" value="Metal-dep_hydrolase_composite"/>
</dbReference>
<feature type="compositionally biased region" description="Gly residues" evidence="1">
    <location>
        <begin position="641"/>
        <end position="653"/>
    </location>
</feature>
<dbReference type="EMBL" id="JH921428">
    <property type="protein sequence ID" value="EKD21041.1"/>
    <property type="molecule type" value="Genomic_DNA"/>
</dbReference>
<sequence>MGDIITIHTSTLFDPRKKAFLADISLIVSRETGLVTGIFARDDDDALPEPPLPEPGSVVVDLRGKVVVPGFVDAHAYLSPRDQDGSEVAVVPVPDRQCVESVTERIIRAMNRCRTALLSGYTTYRELGSSSMPDFEFDVEIRDAISRELMPGPRHFVATRPLASAHSSTHRIEKGTSRYLPPPGSEVLNGLDEIRRAVLRQIAAGTDVIALHADCKKVLPVLDTRSSKPRGQQHPYTAGILSLLEKPERDYVVFAQEEMDAVVSVARAARRPVAALCRTLEGAMAAIKAGVRSIEYGYGIGGREGVLRAMAEKSVILVPNLASTERSKLPALMAQTKRAFELGVRIACGGGTGGDVVREMEVLLECGIPLEDVLENCTVGGWEACGGEMCGKRFGWFEAGAQADVVALDGDPRIDKGALRKVSFVMKDARIWKMDGIAVGMRLGQRVESDFLFLNGMASPFAGPSQSRSQRMAGGAGGGRVAHHSKKINGHGTAEQLPLELKALPLPLPLPLPRPSPKTKRPSAPPLRLSASPPLRLSVSCRENTSKPQKLETSKSYQPASGQASSNKTAAVFPLHFTVLASRHSFDTLTYPNKVMDSSGAGHPYGSRPLSSTTATHRLPSHIPVEMSELDASKRVPVSRGGAGAGAGAGAGSQGLLNNVSVTPSSPIDDSFSTSFTMPQSTTANENTKPAPSTTPNPAKTSRSSPNPSPTPAHHEMATTTKIGESISSATPEKDDEEEHTNRAAAANPSSAATGEAASVLLIQLLPQATARQVPFNIDEKYLAKRGVDVPSKTEAGKADPYSISVYTLKELILRSWREEWETKPTNPTNIRLIFYGRMLDDKSTLADCRFSSGLPNILHMTVRPQDIVDEEDGGKNKQSNRDRDGEEETAGCRCVIQ</sequence>
<dbReference type="PROSITE" id="PS50053">
    <property type="entry name" value="UBIQUITIN_2"/>
    <property type="match status" value="1"/>
</dbReference>
<dbReference type="InterPro" id="IPR039540">
    <property type="entry name" value="UBL3-like_ubiquitin_dom"/>
</dbReference>
<feature type="domain" description="Ubiquitin-like" evidence="2">
    <location>
        <begin position="805"/>
        <end position="854"/>
    </location>
</feature>
<proteinExistence type="predicted"/>
<dbReference type="OrthoDB" id="5595695at2759"/>
<name>K1X7H7_MARBU</name>
<dbReference type="GO" id="GO:0016810">
    <property type="term" value="F:hydrolase activity, acting on carbon-nitrogen (but not peptide) bonds"/>
    <property type="evidence" value="ECO:0007669"/>
    <property type="project" value="InterPro"/>
</dbReference>
<feature type="compositionally biased region" description="Low complexity" evidence="1">
    <location>
        <begin position="526"/>
        <end position="538"/>
    </location>
</feature>